<keyword evidence="1" id="KW-0472">Membrane</keyword>
<feature type="transmembrane region" description="Helical" evidence="1">
    <location>
        <begin position="308"/>
        <end position="329"/>
    </location>
</feature>
<evidence type="ECO:0000313" key="2">
    <source>
        <dbReference type="EMBL" id="OGD94221.1"/>
    </source>
</evidence>
<proteinExistence type="predicted"/>
<feature type="transmembrane region" description="Helical" evidence="1">
    <location>
        <begin position="67"/>
        <end position="87"/>
    </location>
</feature>
<evidence type="ECO:0000313" key="3">
    <source>
        <dbReference type="Proteomes" id="UP000178336"/>
    </source>
</evidence>
<evidence type="ECO:0000256" key="1">
    <source>
        <dbReference type="SAM" id="Phobius"/>
    </source>
</evidence>
<feature type="transmembrane region" description="Helical" evidence="1">
    <location>
        <begin position="245"/>
        <end position="262"/>
    </location>
</feature>
<feature type="transmembrane region" description="Helical" evidence="1">
    <location>
        <begin position="282"/>
        <end position="301"/>
    </location>
</feature>
<accession>A0A1F5GQU7</accession>
<keyword evidence="1" id="KW-1133">Transmembrane helix</keyword>
<organism evidence="2 3">
    <name type="scientific">Candidatus Curtissbacteria bacterium RIFCSPLOWO2_01_FULL_37_9</name>
    <dbReference type="NCBI Taxonomy" id="1797724"/>
    <lineage>
        <taxon>Bacteria</taxon>
        <taxon>Candidatus Curtissiibacteriota</taxon>
    </lineage>
</organism>
<feature type="transmembrane region" description="Helical" evidence="1">
    <location>
        <begin position="144"/>
        <end position="162"/>
    </location>
</feature>
<feature type="transmembrane region" description="Helical" evidence="1">
    <location>
        <begin position="364"/>
        <end position="383"/>
    </location>
</feature>
<protein>
    <recommendedName>
        <fullName evidence="4">Glycosyltransferase RgtA/B/C/D-like domain-containing protein</fullName>
    </recommendedName>
</protein>
<sequence length="388" mass="44825">MTFFRKHKAEIFVFLITFIVYFIFSNQKPSIYNHHVYIANAFLHGTFEIQNSPSWHNDVAVVDGKIYGIYGPMPAILLLPLVAIFGLQAPEGFMNLIIATSGVVIFWRILSKMEFNEKFKLWLTSFYAFGTLQFFSAAHDQTWWYTYIVASFLILLSINELLGKKRPYLVGLFIGAAYATRVETVFVLIFALILINLPKAYLMKSIILFLGFSLPFILVSYYNFARFGNIFKTGYENFVTNDPSSYIPYGLFSWNYLPNNFYTYFLKGPEILANFPYLRPPWIGMSIIFTTPVFLFALNTLRKRQLDAATIGAWFSVILMAIPSLIYFLPGWTEFGWKHSVVFTPFLVYLTARGMGGKLNLLKKGLILFSISVQIWGVLWWKLAGWFY</sequence>
<feature type="transmembrane region" description="Helical" evidence="1">
    <location>
        <begin position="169"/>
        <end position="195"/>
    </location>
</feature>
<dbReference type="STRING" id="1797724.A3A48_02580"/>
<keyword evidence="1" id="KW-0812">Transmembrane</keyword>
<reference evidence="2 3" key="1">
    <citation type="journal article" date="2016" name="Nat. Commun.">
        <title>Thousands of microbial genomes shed light on interconnected biogeochemical processes in an aquifer system.</title>
        <authorList>
            <person name="Anantharaman K."/>
            <person name="Brown C.T."/>
            <person name="Hug L.A."/>
            <person name="Sharon I."/>
            <person name="Castelle C.J."/>
            <person name="Probst A.J."/>
            <person name="Thomas B.C."/>
            <person name="Singh A."/>
            <person name="Wilkins M.J."/>
            <person name="Karaoz U."/>
            <person name="Brodie E.L."/>
            <person name="Williams K.H."/>
            <person name="Hubbard S.S."/>
            <person name="Banfield J.F."/>
        </authorList>
    </citation>
    <scope>NUCLEOTIDE SEQUENCE [LARGE SCALE GENOMIC DNA]</scope>
</reference>
<evidence type="ECO:0008006" key="4">
    <source>
        <dbReference type="Google" id="ProtNLM"/>
    </source>
</evidence>
<dbReference type="Proteomes" id="UP000178336">
    <property type="component" value="Unassembled WGS sequence"/>
</dbReference>
<gene>
    <name evidence="2" type="ORF">A3A48_02580</name>
</gene>
<dbReference type="EMBL" id="MFBN01000050">
    <property type="protein sequence ID" value="OGD94221.1"/>
    <property type="molecule type" value="Genomic_DNA"/>
</dbReference>
<comment type="caution">
    <text evidence="2">The sequence shown here is derived from an EMBL/GenBank/DDBJ whole genome shotgun (WGS) entry which is preliminary data.</text>
</comment>
<feature type="transmembrane region" description="Helical" evidence="1">
    <location>
        <begin position="7"/>
        <end position="24"/>
    </location>
</feature>
<name>A0A1F5GQU7_9BACT</name>
<feature type="transmembrane region" description="Helical" evidence="1">
    <location>
        <begin position="93"/>
        <end position="109"/>
    </location>
</feature>
<dbReference type="AlphaFoldDB" id="A0A1F5GQU7"/>
<feature type="transmembrane region" description="Helical" evidence="1">
    <location>
        <begin position="201"/>
        <end position="224"/>
    </location>
</feature>